<name>T0PNB5_AERSA</name>
<dbReference type="AlphaFoldDB" id="T0PNB5"/>
<gene>
    <name evidence="2" type="ORF">Asalp_38400</name>
</gene>
<evidence type="ECO:0000313" key="2">
    <source>
        <dbReference type="EMBL" id="ATP10924.1"/>
    </source>
</evidence>
<evidence type="ECO:0000313" key="3">
    <source>
        <dbReference type="Proteomes" id="UP000222916"/>
    </source>
</evidence>
<accession>T0PNB5</accession>
<proteinExistence type="predicted"/>
<protein>
    <submittedName>
        <fullName evidence="2">Uncharacterized protein</fullName>
    </submittedName>
</protein>
<evidence type="ECO:0000256" key="1">
    <source>
        <dbReference type="SAM" id="MobiDB-lite"/>
    </source>
</evidence>
<organism evidence="2 3">
    <name type="scientific">Aeromonas salmonicida subsp. pectinolytica 34mel</name>
    <dbReference type="NCBI Taxonomy" id="1324960"/>
    <lineage>
        <taxon>Bacteria</taxon>
        <taxon>Pseudomonadati</taxon>
        <taxon>Pseudomonadota</taxon>
        <taxon>Gammaproteobacteria</taxon>
        <taxon>Aeromonadales</taxon>
        <taxon>Aeromonadaceae</taxon>
        <taxon>Aeromonas</taxon>
    </lineage>
</organism>
<reference evidence="3" key="1">
    <citation type="journal article" date="2018" name="BMC Genomics">
        <title>The complete and fully assembled genome sequence of Aeromonas salmonicida subsp. pectinolytica and its comparative analysis with other Aeromonas species: investigation of the mobilome in environmental and pathogenic strains.</title>
        <authorList>
            <person name="Pfeiffer F."/>
            <person name="Zamora-Lagos M.A."/>
            <person name="Blettinger M."/>
            <person name="Yeroslaviz A."/>
            <person name="Dahl A."/>
            <person name="Gruber S."/>
            <person name="Habermann B.H."/>
        </authorList>
    </citation>
    <scope>NUCLEOTIDE SEQUENCE [LARGE SCALE GENOMIC DNA]</scope>
    <source>
        <strain evidence="3">34mel</strain>
    </source>
</reference>
<sequence>MAIEVVVAHRALAWLARHDDNAGKVSEQMAAPVATRSDPVKMLPSPVPAPHKRGETGRVFPFE</sequence>
<dbReference type="Proteomes" id="UP000222916">
    <property type="component" value="Chromosome"/>
</dbReference>
<feature type="region of interest" description="Disordered" evidence="1">
    <location>
        <begin position="33"/>
        <end position="63"/>
    </location>
</feature>
<dbReference type="EMBL" id="CP022426">
    <property type="protein sequence ID" value="ATP10924.1"/>
    <property type="molecule type" value="Genomic_DNA"/>
</dbReference>